<organism evidence="3 4">
    <name type="scientific">Tomitella cavernea</name>
    <dbReference type="NCBI Taxonomy" id="1387982"/>
    <lineage>
        <taxon>Bacteria</taxon>
        <taxon>Bacillati</taxon>
        <taxon>Actinomycetota</taxon>
        <taxon>Actinomycetes</taxon>
        <taxon>Mycobacteriales</taxon>
        <taxon>Tomitella</taxon>
    </lineage>
</organism>
<evidence type="ECO:0000313" key="3">
    <source>
        <dbReference type="EMBL" id="GAA4816615.1"/>
    </source>
</evidence>
<keyword evidence="2" id="KW-1133">Transmembrane helix</keyword>
<dbReference type="EMBL" id="BAABKQ010000001">
    <property type="protein sequence ID" value="GAA4816615.1"/>
    <property type="molecule type" value="Genomic_DNA"/>
</dbReference>
<proteinExistence type="predicted"/>
<evidence type="ECO:0000313" key="4">
    <source>
        <dbReference type="Proteomes" id="UP001500839"/>
    </source>
</evidence>
<gene>
    <name evidence="3" type="ORF">GCM10023353_23560</name>
</gene>
<dbReference type="Proteomes" id="UP001500839">
    <property type="component" value="Unassembled WGS sequence"/>
</dbReference>
<protein>
    <recommendedName>
        <fullName evidence="5">DUF3515 domain-containing protein</fullName>
    </recommendedName>
</protein>
<feature type="region of interest" description="Disordered" evidence="1">
    <location>
        <begin position="1"/>
        <end position="27"/>
    </location>
</feature>
<name>A0ABP9CTR8_9ACTN</name>
<keyword evidence="2" id="KW-0812">Transmembrane</keyword>
<reference evidence="4" key="1">
    <citation type="journal article" date="2019" name="Int. J. Syst. Evol. Microbiol.">
        <title>The Global Catalogue of Microorganisms (GCM) 10K type strain sequencing project: providing services to taxonomists for standard genome sequencing and annotation.</title>
        <authorList>
            <consortium name="The Broad Institute Genomics Platform"/>
            <consortium name="The Broad Institute Genome Sequencing Center for Infectious Disease"/>
            <person name="Wu L."/>
            <person name="Ma J."/>
        </authorList>
    </citation>
    <scope>NUCLEOTIDE SEQUENCE [LARGE SCALE GENOMIC DNA]</scope>
    <source>
        <strain evidence="4">JCM 18542</strain>
    </source>
</reference>
<feature type="region of interest" description="Disordered" evidence="1">
    <location>
        <begin position="107"/>
        <end position="128"/>
    </location>
</feature>
<dbReference type="InterPro" id="IPR021903">
    <property type="entry name" value="DUF3515"/>
</dbReference>
<feature type="compositionally biased region" description="Low complexity" evidence="1">
    <location>
        <begin position="1"/>
        <end position="11"/>
    </location>
</feature>
<evidence type="ECO:0000256" key="1">
    <source>
        <dbReference type="SAM" id="MobiDB-lite"/>
    </source>
</evidence>
<comment type="caution">
    <text evidence="3">The sequence shown here is derived from an EMBL/GenBank/DDBJ whole genome shotgun (WGS) entry which is preliminary data.</text>
</comment>
<feature type="region of interest" description="Disordered" evidence="1">
    <location>
        <begin position="62"/>
        <end position="83"/>
    </location>
</feature>
<sequence length="227" mass="22461">MTKPDGSSGPDDPQDPPGTPAGEPTAGEHRFHPAVIATAIALPVALIVGIVVAGVLVAGSDDASDDAGPVAVSGAVPAPESGSDACSTLLAAMPDTLGDYTRAELAEPAPEGAAAWRPDSGADDSADPAAAEPIVLRCGLDRPAGFRQGVGIQQVDAVQWFEVSGAEIGLASSTWFAVDRPVYVALTLPNGSGPAPIQEMSSIIAQALPAQPIDPAPAAPAPPAGGN</sequence>
<feature type="transmembrane region" description="Helical" evidence="2">
    <location>
        <begin position="34"/>
        <end position="58"/>
    </location>
</feature>
<dbReference type="Pfam" id="PF12028">
    <property type="entry name" value="DUF3515"/>
    <property type="match status" value="1"/>
</dbReference>
<evidence type="ECO:0008006" key="5">
    <source>
        <dbReference type="Google" id="ProtNLM"/>
    </source>
</evidence>
<feature type="compositionally biased region" description="Low complexity" evidence="1">
    <location>
        <begin position="62"/>
        <end position="79"/>
    </location>
</feature>
<feature type="compositionally biased region" description="Low complexity" evidence="1">
    <location>
        <begin position="107"/>
        <end position="119"/>
    </location>
</feature>
<evidence type="ECO:0000256" key="2">
    <source>
        <dbReference type="SAM" id="Phobius"/>
    </source>
</evidence>
<keyword evidence="4" id="KW-1185">Reference proteome</keyword>
<accession>A0ABP9CTR8</accession>
<keyword evidence="2" id="KW-0472">Membrane</keyword>
<dbReference type="RefSeq" id="WP_200171907.1">
    <property type="nucleotide sequence ID" value="NZ_BAABKQ010000001.1"/>
</dbReference>